<organism evidence="3 4">
    <name type="scientific">Bradyrhizobium xenonodulans</name>
    <dbReference type="NCBI Taxonomy" id="2736875"/>
    <lineage>
        <taxon>Bacteria</taxon>
        <taxon>Pseudomonadati</taxon>
        <taxon>Pseudomonadota</taxon>
        <taxon>Alphaproteobacteria</taxon>
        <taxon>Hyphomicrobiales</taxon>
        <taxon>Nitrobacteraceae</taxon>
        <taxon>Bradyrhizobium</taxon>
    </lineage>
</organism>
<name>A0ABY7MYV9_9BRAD</name>
<evidence type="ECO:0000259" key="2">
    <source>
        <dbReference type="SMART" id="SM00894"/>
    </source>
</evidence>
<dbReference type="Proteomes" id="UP001179614">
    <property type="component" value="Chromosome"/>
</dbReference>
<feature type="domain" description="Excalibur calcium-binding" evidence="2">
    <location>
        <begin position="2"/>
        <end position="38"/>
    </location>
</feature>
<gene>
    <name evidence="3" type="ORF">I3J27_23750</name>
</gene>
<evidence type="ECO:0000256" key="1">
    <source>
        <dbReference type="SAM" id="MobiDB-lite"/>
    </source>
</evidence>
<dbReference type="SMART" id="SM00894">
    <property type="entry name" value="Excalibur"/>
    <property type="match status" value="1"/>
</dbReference>
<reference evidence="3" key="1">
    <citation type="submission" date="2021-12" db="EMBL/GenBank/DDBJ databases">
        <title>Bradyrhizobium xenonodulans sp. nov.</title>
        <authorList>
            <person name="Claassens R."/>
            <person name="Venter S.N."/>
            <person name="Beukes C.W."/>
            <person name="Stepkowski T."/>
            <person name="Steenkamp E.T."/>
        </authorList>
    </citation>
    <scope>NUCLEOTIDE SEQUENCE</scope>
    <source>
        <strain evidence="3">14AB</strain>
    </source>
</reference>
<feature type="region of interest" description="Disordered" evidence="1">
    <location>
        <begin position="19"/>
        <end position="44"/>
    </location>
</feature>
<dbReference type="RefSeq" id="WP_270172870.1">
    <property type="nucleotide sequence ID" value="NZ_CP089391.1"/>
</dbReference>
<dbReference type="Pfam" id="PF05901">
    <property type="entry name" value="Excalibur"/>
    <property type="match status" value="1"/>
</dbReference>
<dbReference type="InterPro" id="IPR008613">
    <property type="entry name" value="Excalibur_Ca-bd_domain"/>
</dbReference>
<protein>
    <submittedName>
        <fullName evidence="3">Excalibur calcium-binding domain-containing protein</fullName>
    </submittedName>
</protein>
<dbReference type="EMBL" id="CP089391">
    <property type="protein sequence ID" value="WBL82662.1"/>
    <property type="molecule type" value="Genomic_DNA"/>
</dbReference>
<evidence type="ECO:0000313" key="3">
    <source>
        <dbReference type="EMBL" id="WBL82662.1"/>
    </source>
</evidence>
<keyword evidence="4" id="KW-1185">Reference proteome</keyword>
<sequence length="44" mass="4934">MSAPNCEFARLVGLAPARRGEPGYWKHHDRDGDGIACEPWPGRR</sequence>
<proteinExistence type="predicted"/>
<evidence type="ECO:0000313" key="4">
    <source>
        <dbReference type="Proteomes" id="UP001179614"/>
    </source>
</evidence>
<feature type="compositionally biased region" description="Basic and acidic residues" evidence="1">
    <location>
        <begin position="19"/>
        <end position="33"/>
    </location>
</feature>
<accession>A0ABY7MYV9</accession>